<sequence length="171" mass="19052">MQVRHGQEVRGSGTTVEFGKEDSRFGSCMVRQCNLPKVRSMHGSAELMTKGSSSIGSVQTRFEYCRRHEGSGAPDYHPYTLKFVFDIPSYRSFYHLRPKSNICGCLVELLLLFLVGQEVLGRKWLRFFQLVAAAAPWGWELPSLGRCSTENARGEEDVAAAGTGPPKEVYG</sequence>
<evidence type="ECO:0000313" key="1">
    <source>
        <dbReference type="EMBL" id="KAD2393376.1"/>
    </source>
</evidence>
<dbReference type="Proteomes" id="UP000326396">
    <property type="component" value="Linkage Group LG9"/>
</dbReference>
<keyword evidence="2" id="KW-1185">Reference proteome</keyword>
<comment type="caution">
    <text evidence="1">The sequence shown here is derived from an EMBL/GenBank/DDBJ whole genome shotgun (WGS) entry which is preliminary data.</text>
</comment>
<dbReference type="EMBL" id="SZYD01000019">
    <property type="protein sequence ID" value="KAD2393376.1"/>
    <property type="molecule type" value="Genomic_DNA"/>
</dbReference>
<organism evidence="1 2">
    <name type="scientific">Mikania micrantha</name>
    <name type="common">bitter vine</name>
    <dbReference type="NCBI Taxonomy" id="192012"/>
    <lineage>
        <taxon>Eukaryota</taxon>
        <taxon>Viridiplantae</taxon>
        <taxon>Streptophyta</taxon>
        <taxon>Embryophyta</taxon>
        <taxon>Tracheophyta</taxon>
        <taxon>Spermatophyta</taxon>
        <taxon>Magnoliopsida</taxon>
        <taxon>eudicotyledons</taxon>
        <taxon>Gunneridae</taxon>
        <taxon>Pentapetalae</taxon>
        <taxon>asterids</taxon>
        <taxon>campanulids</taxon>
        <taxon>Asterales</taxon>
        <taxon>Asteraceae</taxon>
        <taxon>Asteroideae</taxon>
        <taxon>Heliantheae alliance</taxon>
        <taxon>Eupatorieae</taxon>
        <taxon>Mikania</taxon>
    </lineage>
</organism>
<gene>
    <name evidence="1" type="ORF">E3N88_40353</name>
</gene>
<dbReference type="AlphaFoldDB" id="A0A5N6LMF1"/>
<protein>
    <submittedName>
        <fullName evidence="1">Uncharacterized protein</fullName>
    </submittedName>
</protein>
<name>A0A5N6LMF1_9ASTR</name>
<reference evidence="1 2" key="1">
    <citation type="submission" date="2019-05" db="EMBL/GenBank/DDBJ databases">
        <title>Mikania micrantha, genome provides insights into the molecular mechanism of rapid growth.</title>
        <authorList>
            <person name="Liu B."/>
        </authorList>
    </citation>
    <scope>NUCLEOTIDE SEQUENCE [LARGE SCALE GENOMIC DNA]</scope>
    <source>
        <strain evidence="1">NLD-2019</strain>
        <tissue evidence="1">Leaf</tissue>
    </source>
</reference>
<proteinExistence type="predicted"/>
<accession>A0A5N6LMF1</accession>
<evidence type="ECO:0000313" key="2">
    <source>
        <dbReference type="Proteomes" id="UP000326396"/>
    </source>
</evidence>